<dbReference type="InterPro" id="IPR001650">
    <property type="entry name" value="Helicase_C-like"/>
</dbReference>
<organism evidence="6 7">
    <name type="scientific">Burkholderia diffusa</name>
    <dbReference type="NCBI Taxonomy" id="488732"/>
    <lineage>
        <taxon>Bacteria</taxon>
        <taxon>Pseudomonadati</taxon>
        <taxon>Pseudomonadota</taxon>
        <taxon>Betaproteobacteria</taxon>
        <taxon>Burkholderiales</taxon>
        <taxon>Burkholderiaceae</taxon>
        <taxon>Burkholderia</taxon>
        <taxon>Burkholderia cepacia complex</taxon>
    </lineage>
</organism>
<dbReference type="GO" id="GO:0004386">
    <property type="term" value="F:helicase activity"/>
    <property type="evidence" value="ECO:0007669"/>
    <property type="project" value="UniProtKB-KW"/>
</dbReference>
<gene>
    <name evidence="6" type="ORF">WL88_12125</name>
</gene>
<dbReference type="SMART" id="SM00490">
    <property type="entry name" value="HELICc"/>
    <property type="match status" value="1"/>
</dbReference>
<evidence type="ECO:0008006" key="8">
    <source>
        <dbReference type="Google" id="ProtNLM"/>
    </source>
</evidence>
<evidence type="ECO:0000259" key="4">
    <source>
        <dbReference type="SMART" id="SM00487"/>
    </source>
</evidence>
<dbReference type="InterPro" id="IPR038718">
    <property type="entry name" value="SNF2-like_sf"/>
</dbReference>
<feature type="region of interest" description="Disordered" evidence="3">
    <location>
        <begin position="889"/>
        <end position="922"/>
    </location>
</feature>
<dbReference type="EMBL" id="LPJV01000018">
    <property type="protein sequence ID" value="KWF56276.1"/>
    <property type="molecule type" value="Genomic_DNA"/>
</dbReference>
<feature type="coiled-coil region" evidence="2">
    <location>
        <begin position="591"/>
        <end position="618"/>
    </location>
</feature>
<evidence type="ECO:0000256" key="2">
    <source>
        <dbReference type="SAM" id="Coils"/>
    </source>
</evidence>
<feature type="domain" description="Helicase ATP-binding" evidence="4">
    <location>
        <begin position="33"/>
        <end position="325"/>
    </location>
</feature>
<dbReference type="GO" id="GO:0016787">
    <property type="term" value="F:hydrolase activity"/>
    <property type="evidence" value="ECO:0007669"/>
    <property type="project" value="UniProtKB-KW"/>
</dbReference>
<evidence type="ECO:0000256" key="1">
    <source>
        <dbReference type="ARBA" id="ARBA00022801"/>
    </source>
</evidence>
<dbReference type="CDD" id="cd18793">
    <property type="entry name" value="SF2_C_SNF"/>
    <property type="match status" value="1"/>
</dbReference>
<feature type="region of interest" description="Disordered" evidence="3">
    <location>
        <begin position="449"/>
        <end position="477"/>
    </location>
</feature>
<dbReference type="Gene3D" id="3.40.50.10810">
    <property type="entry name" value="Tandem AAA-ATPase domain"/>
    <property type="match status" value="2"/>
</dbReference>
<reference evidence="6 7" key="1">
    <citation type="submission" date="2015-11" db="EMBL/GenBank/DDBJ databases">
        <title>Expanding the genomic diversity of Burkholderia species for the development of highly accurate diagnostics.</title>
        <authorList>
            <person name="Sahl J."/>
            <person name="Keim P."/>
            <person name="Wagner D."/>
        </authorList>
    </citation>
    <scope>NUCLEOTIDE SEQUENCE [LARGE SCALE GENOMIC DNA]</scope>
    <source>
        <strain evidence="6 7">MSMB378WGS</strain>
    </source>
</reference>
<evidence type="ECO:0000313" key="6">
    <source>
        <dbReference type="EMBL" id="KWF56276.1"/>
    </source>
</evidence>
<dbReference type="PANTHER" id="PTHR10799">
    <property type="entry name" value="SNF2/RAD54 HELICASE FAMILY"/>
    <property type="match status" value="1"/>
</dbReference>
<sequence>MKEAFLGWEAVGARLMRIAQAARMAADEPVQAAGWRLNDGQCASLRAIADRLPENGLIIADEVGMGKTRIAVAVARAVIECGGRVAILVPPGLGYQWRAELRDAKVRSPMLLRSLLQYLCAWQNDDPANREPWFDERAILISHAFANWSLGENRHKWRWRLLPALCARWRGPRRGSQPTRQGDREPEYLRRAVADIVDAAHADPDGPMAGRLNELLDAMMPADGRRTRLNDASAYRSGGTLRPALERAVGAGLGAFDLVIIDEAHKSRGDDSGLSKLIDNVVLASPSARRIALTATPVELDSGQWKQTLQRIGADTETVGAVIERYSQAVRRVRQCVGNDDARDAYKSAAAAFRHALARWVLRRDKRDDRYVQAFARMANEPGHAYRREREIVVDTPRLDNRWKQAVCAAESLSFVGSQADAGWSRLATRLRLTMGNGHGIATLMDRATRDAEADRKQEEHDQPATTESVLADAPSGMDEKARQRAQWWIDVATRPFGDGRGPLYDHPAILAAVAEIEAVTQRGEKVLVFGRFTRPLRALVDLLNAREMLRCLDTGRPWPQRKLHDREWPAAQAAHRQLNRGGALERGALEHALEQNYRVLENERERYRGDLLGLIEQGWTADTSNAWARKLFDAFARADDTRRAGSADANPRALVARAMHALRGGDLERRDPSVYAAAFVELVEATSDRDVEQTDADTGGDADFDDVDFDAAWQKIEERLNEEFNRPEGGFARLMYGDTKPETRRMQQLAFNRAHVYPRVLVAQSMVGREGLNLHRACRTVVLLHPEWNPAVVEQQIGRVDRLGSLWESLIERQIHGAQVHDIPRIEFCPVVFKGTYDEVNWRVLHERWEDLRAQLHGVVVSSRLADRHPELSALIDDINRAAPNFTPPPDPAVEPSAGMQCAALNDDRFDDRGAGQGARG</sequence>
<dbReference type="SMART" id="SM00487">
    <property type="entry name" value="DEXDc"/>
    <property type="match status" value="1"/>
</dbReference>
<dbReference type="Gene3D" id="3.40.50.300">
    <property type="entry name" value="P-loop containing nucleotide triphosphate hydrolases"/>
    <property type="match status" value="1"/>
</dbReference>
<dbReference type="SUPFAM" id="SSF52540">
    <property type="entry name" value="P-loop containing nucleoside triphosphate hydrolases"/>
    <property type="match status" value="2"/>
</dbReference>
<dbReference type="InterPro" id="IPR049730">
    <property type="entry name" value="SNF2/RAD54-like_C"/>
</dbReference>
<protein>
    <recommendedName>
        <fullName evidence="8">Type III restriction endonuclease subunit R</fullName>
    </recommendedName>
</protein>
<dbReference type="InterPro" id="IPR027417">
    <property type="entry name" value="P-loop_NTPase"/>
</dbReference>
<proteinExistence type="predicted"/>
<comment type="caution">
    <text evidence="6">The sequence shown here is derived from an EMBL/GenBank/DDBJ whole genome shotgun (WGS) entry which is preliminary data.</text>
</comment>
<keyword evidence="2" id="KW-0175">Coiled coil</keyword>
<dbReference type="AlphaFoldDB" id="A0AAW3PJ52"/>
<dbReference type="InterPro" id="IPR014001">
    <property type="entry name" value="Helicase_ATP-bd"/>
</dbReference>
<keyword evidence="1" id="KW-0378">Hydrolase</keyword>
<feature type="compositionally biased region" description="Basic and acidic residues" evidence="3">
    <location>
        <begin position="449"/>
        <end position="463"/>
    </location>
</feature>
<dbReference type="Pfam" id="PF00271">
    <property type="entry name" value="Helicase_C"/>
    <property type="match status" value="1"/>
</dbReference>
<name>A0AAW3PJ52_9BURK</name>
<accession>A0AAW3PJ52</accession>
<evidence type="ECO:0000313" key="7">
    <source>
        <dbReference type="Proteomes" id="UP000063236"/>
    </source>
</evidence>
<evidence type="ECO:0000259" key="5">
    <source>
        <dbReference type="SMART" id="SM00490"/>
    </source>
</evidence>
<dbReference type="Proteomes" id="UP000063236">
    <property type="component" value="Unassembled WGS sequence"/>
</dbReference>
<evidence type="ECO:0000256" key="3">
    <source>
        <dbReference type="SAM" id="MobiDB-lite"/>
    </source>
</evidence>
<feature type="domain" description="Helicase C-terminal" evidence="5">
    <location>
        <begin position="715"/>
        <end position="805"/>
    </location>
</feature>